<comment type="caution">
    <text evidence="2">The sequence shown here is derived from an EMBL/GenBank/DDBJ whole genome shotgun (WGS) entry which is preliminary data.</text>
</comment>
<sequence length="342" mass="37929">MLFFNTMEAAPDGSFRYTSKRRRDDHGLDSLREDSLHESKQKVRSMPFRTSPRPKSMSLFSQASQFPHRSVSPSLTPADSSDDEDGKMSSTFPSLQDGKHGLQRKPPMLMFDSPMDVDMIDSRPLHSGGSLSPWQLNADAIQHSPIPNRLINESLSISGGRTATPIYGHFTVNMRPDAMVEDNPLSAPAPASLDPPRDEIDWWRRRRLPSPISEDEDGLNGLAEAVQMDDRGCSDNIQPNQHPELPVGPSLLGSNFTGVVWSATPKSSKVMYAEDQRACDAYREVTMPVRTRNSSEDITGRVANPDAGSSVKGKISFSMGYRADCMKCQLKVPGHYNHIIRS</sequence>
<name>A0A232LXS4_9EURO</name>
<evidence type="ECO:0000256" key="1">
    <source>
        <dbReference type="SAM" id="MobiDB-lite"/>
    </source>
</evidence>
<proteinExistence type="predicted"/>
<dbReference type="AlphaFoldDB" id="A0A232LXS4"/>
<keyword evidence="3" id="KW-1185">Reference proteome</keyword>
<reference evidence="2 3" key="1">
    <citation type="journal article" date="2015" name="Environ. Microbiol.">
        <title>Metagenome sequence of Elaphomyces granulatus from sporocarp tissue reveals Ascomycota ectomycorrhizal fingerprints of genome expansion and a Proteobacteria-rich microbiome.</title>
        <authorList>
            <person name="Quandt C.A."/>
            <person name="Kohler A."/>
            <person name="Hesse C.N."/>
            <person name="Sharpton T.J."/>
            <person name="Martin F."/>
            <person name="Spatafora J.W."/>
        </authorList>
    </citation>
    <scope>NUCLEOTIDE SEQUENCE [LARGE SCALE GENOMIC DNA]</scope>
    <source>
        <strain evidence="2 3">OSC145934</strain>
    </source>
</reference>
<dbReference type="EMBL" id="NPHW01003786">
    <property type="protein sequence ID" value="OXV08965.1"/>
    <property type="molecule type" value="Genomic_DNA"/>
</dbReference>
<feature type="compositionally biased region" description="Polar residues" evidence="1">
    <location>
        <begin position="58"/>
        <end position="79"/>
    </location>
</feature>
<feature type="region of interest" description="Disordered" evidence="1">
    <location>
        <begin position="13"/>
        <end position="103"/>
    </location>
</feature>
<gene>
    <name evidence="2" type="ORF">Egran_03274</name>
</gene>
<feature type="compositionally biased region" description="Basic and acidic residues" evidence="1">
    <location>
        <begin position="22"/>
        <end position="41"/>
    </location>
</feature>
<dbReference type="OrthoDB" id="2446291at2759"/>
<dbReference type="Proteomes" id="UP000243515">
    <property type="component" value="Unassembled WGS sequence"/>
</dbReference>
<evidence type="ECO:0000313" key="2">
    <source>
        <dbReference type="EMBL" id="OXV08965.1"/>
    </source>
</evidence>
<protein>
    <submittedName>
        <fullName evidence="2">Uncharacterized protein</fullName>
    </submittedName>
</protein>
<evidence type="ECO:0000313" key="3">
    <source>
        <dbReference type="Proteomes" id="UP000243515"/>
    </source>
</evidence>
<organism evidence="2 3">
    <name type="scientific">Elaphomyces granulatus</name>
    <dbReference type="NCBI Taxonomy" id="519963"/>
    <lineage>
        <taxon>Eukaryota</taxon>
        <taxon>Fungi</taxon>
        <taxon>Dikarya</taxon>
        <taxon>Ascomycota</taxon>
        <taxon>Pezizomycotina</taxon>
        <taxon>Eurotiomycetes</taxon>
        <taxon>Eurotiomycetidae</taxon>
        <taxon>Eurotiales</taxon>
        <taxon>Elaphomycetaceae</taxon>
        <taxon>Elaphomyces</taxon>
    </lineage>
</organism>
<accession>A0A232LXS4</accession>